<feature type="domain" description="AAA+ ATPase" evidence="2">
    <location>
        <begin position="350"/>
        <end position="872"/>
    </location>
</feature>
<dbReference type="SUPFAM" id="SSF52540">
    <property type="entry name" value="P-loop containing nucleoside triphosphate hydrolases"/>
    <property type="match status" value="1"/>
</dbReference>
<accession>A0A1I1U663</accession>
<reference evidence="3 4" key="1">
    <citation type="submission" date="2016-10" db="EMBL/GenBank/DDBJ databases">
        <authorList>
            <person name="de Groot N.N."/>
        </authorList>
    </citation>
    <scope>NUCLEOTIDE SEQUENCE [LARGE SCALE GENOMIC DNA]</scope>
    <source>
        <strain evidence="3 4">HL3</strain>
    </source>
</reference>
<dbReference type="Gene3D" id="3.40.50.300">
    <property type="entry name" value="P-loop containing nucleotide triphosphate hydrolases"/>
    <property type="match status" value="2"/>
</dbReference>
<organism evidence="3 4">
    <name type="scientific">Thiohalospira halophila DSM 15071</name>
    <dbReference type="NCBI Taxonomy" id="1123397"/>
    <lineage>
        <taxon>Bacteria</taxon>
        <taxon>Pseudomonadati</taxon>
        <taxon>Pseudomonadota</taxon>
        <taxon>Gammaproteobacteria</taxon>
        <taxon>Thiohalospirales</taxon>
        <taxon>Thiohalospiraceae</taxon>
        <taxon>Thiohalospira</taxon>
    </lineage>
</organism>
<name>A0A1I1U663_9GAMM</name>
<dbReference type="STRING" id="1123397.SAMN05660831_02046"/>
<dbReference type="PANTHER" id="PTHR32182">
    <property type="entry name" value="DNA REPLICATION AND REPAIR PROTEIN RECF"/>
    <property type="match status" value="1"/>
</dbReference>
<dbReference type="AlphaFoldDB" id="A0A1I1U663"/>
<dbReference type="GO" id="GO:0000731">
    <property type="term" value="P:DNA synthesis involved in DNA repair"/>
    <property type="evidence" value="ECO:0007669"/>
    <property type="project" value="TreeGrafter"/>
</dbReference>
<evidence type="ECO:0000313" key="4">
    <source>
        <dbReference type="Proteomes" id="UP000198611"/>
    </source>
</evidence>
<dbReference type="InterPro" id="IPR027417">
    <property type="entry name" value="P-loop_NTPase"/>
</dbReference>
<keyword evidence="4" id="KW-1185">Reference proteome</keyword>
<dbReference type="Proteomes" id="UP000198611">
    <property type="component" value="Unassembled WGS sequence"/>
</dbReference>
<protein>
    <submittedName>
        <fullName evidence="3">AAA domain-containing protein, putative AbiEii toxin, Type IV TA system</fullName>
    </submittedName>
</protein>
<dbReference type="InterPro" id="IPR003959">
    <property type="entry name" value="ATPase_AAA_core"/>
</dbReference>
<proteinExistence type="predicted"/>
<sequence length="910" mass="103893">MQETEYKFGSEWIRCDLHVHTPESLVNTNYGGAGNEPWEEFIADLENLPEDFKLLGINDYLFLDGYKKVQEYKKQGRLKNIDSIIPVIELRLAQFASSSGKWQEVNYHVVFSDELSAEDIETQFIGGLMADFQLSDSYAYLKERFSAAPTYKSLTELGKLIIDAAPEDKRKDFSAPLIEGFNNLVFERNVIEKLLQKSVFNNKTLTAIGKTEWDKLQWNDHSIASKKHTIQSVDFLFVSSENASAATNAWQKLKDQNVNDRLIDCSDSHYHSWSSNKDRLGNSFSWIRAKPSFEGIRQALYEYPARVRFSDAKPNEPVQRLDNFKASLPNDIYLKEEKFCFSGDYEFNFNPCFTCIIGGRGSGKSTLLQMVAKSYGASITNDIWDQTLGSLSSDGGPLQVTDFFETKGTAYSSEIEYIHQNAVEAFAQDTSKLKTAINNRVKKRVDKTEYEEIKEDLKSSHELSNEEINKVKETISLQKEKDSLSSQIKEKRSLIETVSDEKYREKQNKLDKSQQHEKELKKAYDKTSDALSGLKECQDRLDEVTSLENNPLASPAEAAKKYLEEAISELSKKEPWQRSNEQLKAAKDDATHAQHEIQKIFQDKGLDPESVTDVQTASSEIGPLEDRLSEIDGILGSFNEEDDPKRLCAENAKRLECYLDSVLESMVKELASSSDQVSDLQIVSERARSKAHEDWVQWLIEEIRKSNKEERVQEAKITEIFATIPLKDDLVWSDIDSALTSSSAQKASTQIREFLKDPSVFKIAQIKWNSLQTDVENYRSYRLLYNGRNIEDLSFGQRCTAVLVFLLKMGNTPVIIDEPEAHLDSLLIAKYLVELIKEKKQYRQIIFATHNANFVINGDADLIHHLEVDESGTTKVESFSIEDTENRQRLLGLEGGDRAFRLRATRYHTY</sequence>
<dbReference type="InterPro" id="IPR003593">
    <property type="entry name" value="AAA+_ATPase"/>
</dbReference>
<dbReference type="Pfam" id="PF13304">
    <property type="entry name" value="AAA_21"/>
    <property type="match status" value="1"/>
</dbReference>
<dbReference type="GO" id="GO:0016887">
    <property type="term" value="F:ATP hydrolysis activity"/>
    <property type="evidence" value="ECO:0007669"/>
    <property type="project" value="InterPro"/>
</dbReference>
<dbReference type="GO" id="GO:0005524">
    <property type="term" value="F:ATP binding"/>
    <property type="evidence" value="ECO:0007669"/>
    <property type="project" value="InterPro"/>
</dbReference>
<feature type="region of interest" description="Disordered" evidence="1">
    <location>
        <begin position="603"/>
        <end position="623"/>
    </location>
</feature>
<dbReference type="PANTHER" id="PTHR32182:SF23">
    <property type="entry name" value="ATP BINDING PROTEIN"/>
    <property type="match status" value="1"/>
</dbReference>
<evidence type="ECO:0000259" key="2">
    <source>
        <dbReference type="SMART" id="SM00382"/>
    </source>
</evidence>
<gene>
    <name evidence="3" type="ORF">SAMN05660831_02046</name>
</gene>
<dbReference type="InterPro" id="IPR054787">
    <property type="entry name" value="TrlF_ATPase"/>
</dbReference>
<dbReference type="NCBIfam" id="NF045780">
    <property type="entry name" value="TrlF_fam_ATP"/>
    <property type="match status" value="1"/>
</dbReference>
<evidence type="ECO:0000256" key="1">
    <source>
        <dbReference type="SAM" id="MobiDB-lite"/>
    </source>
</evidence>
<evidence type="ECO:0000313" key="3">
    <source>
        <dbReference type="EMBL" id="SFD66356.1"/>
    </source>
</evidence>
<dbReference type="EMBL" id="FOMJ01000007">
    <property type="protein sequence ID" value="SFD66356.1"/>
    <property type="molecule type" value="Genomic_DNA"/>
</dbReference>
<dbReference type="GO" id="GO:0006302">
    <property type="term" value="P:double-strand break repair"/>
    <property type="evidence" value="ECO:0007669"/>
    <property type="project" value="TreeGrafter"/>
</dbReference>
<dbReference type="SMART" id="SM00382">
    <property type="entry name" value="AAA"/>
    <property type="match status" value="1"/>
</dbReference>